<keyword evidence="1" id="KW-0472">Membrane</keyword>
<dbReference type="RefSeq" id="WP_124142735.1">
    <property type="nucleotide sequence ID" value="NZ_CAWOKI010000382.1"/>
</dbReference>
<comment type="caution">
    <text evidence="2">The sequence shown here is derived from an EMBL/GenBank/DDBJ whole genome shotgun (WGS) entry which is preliminary data.</text>
</comment>
<organism evidence="2 3">
    <name type="scientific">Okeania hirsuta</name>
    <dbReference type="NCBI Taxonomy" id="1458930"/>
    <lineage>
        <taxon>Bacteria</taxon>
        <taxon>Bacillati</taxon>
        <taxon>Cyanobacteriota</taxon>
        <taxon>Cyanophyceae</taxon>
        <taxon>Oscillatoriophycideae</taxon>
        <taxon>Oscillatoriales</taxon>
        <taxon>Microcoleaceae</taxon>
        <taxon>Okeania</taxon>
    </lineage>
</organism>
<evidence type="ECO:0000313" key="3">
    <source>
        <dbReference type="Proteomes" id="UP000269154"/>
    </source>
</evidence>
<proteinExistence type="predicted"/>
<feature type="transmembrane region" description="Helical" evidence="1">
    <location>
        <begin position="318"/>
        <end position="337"/>
    </location>
</feature>
<evidence type="ECO:0000256" key="1">
    <source>
        <dbReference type="SAM" id="Phobius"/>
    </source>
</evidence>
<dbReference type="AlphaFoldDB" id="A0A3N6P2R0"/>
<feature type="transmembrane region" description="Helical" evidence="1">
    <location>
        <begin position="160"/>
        <end position="189"/>
    </location>
</feature>
<protein>
    <submittedName>
        <fullName evidence="2">DUF2079 domain-containing protein</fullName>
    </submittedName>
</protein>
<keyword evidence="3" id="KW-1185">Reference proteome</keyword>
<evidence type="ECO:0000313" key="2">
    <source>
        <dbReference type="EMBL" id="RQH43298.1"/>
    </source>
</evidence>
<feature type="transmembrane region" description="Helical" evidence="1">
    <location>
        <begin position="375"/>
        <end position="396"/>
    </location>
</feature>
<name>A0A3N6P2R0_9CYAN</name>
<gene>
    <name evidence="2" type="ORF">D5R40_13105</name>
</gene>
<dbReference type="EMBL" id="RCBY01000063">
    <property type="protein sequence ID" value="RQH43298.1"/>
    <property type="molecule type" value="Genomic_DNA"/>
</dbReference>
<feature type="transmembrane region" description="Helical" evidence="1">
    <location>
        <begin position="237"/>
        <end position="257"/>
    </location>
</feature>
<feature type="transmembrane region" description="Helical" evidence="1">
    <location>
        <begin position="117"/>
        <end position="136"/>
    </location>
</feature>
<feature type="transmembrane region" description="Helical" evidence="1">
    <location>
        <begin position="286"/>
        <end position="306"/>
    </location>
</feature>
<keyword evidence="1" id="KW-0812">Transmembrane</keyword>
<feature type="transmembrane region" description="Helical" evidence="1">
    <location>
        <begin position="196"/>
        <end position="217"/>
    </location>
</feature>
<feature type="transmembrane region" description="Helical" evidence="1">
    <location>
        <begin position="264"/>
        <end position="280"/>
    </location>
</feature>
<keyword evidence="1" id="KW-1133">Transmembrane helix</keyword>
<dbReference type="OrthoDB" id="2079361at2"/>
<dbReference type="InterPro" id="IPR018650">
    <property type="entry name" value="STSV1_Orf64"/>
</dbReference>
<reference evidence="2 3" key="1">
    <citation type="journal article" date="2018" name="ACS Chem. Biol.">
        <title>Ketoreductase domain dysfunction expands chemodiversity: malyngamide biosynthesis in the cyanobacterium Okeania hirsuta.</title>
        <authorList>
            <person name="Moss N.A."/>
            <person name="Leao T."/>
            <person name="Rankin M."/>
            <person name="McCullough T.M."/>
            <person name="Qu P."/>
            <person name="Korobeynikov A."/>
            <person name="Smith J.L."/>
            <person name="Gerwick L."/>
            <person name="Gerwick W.H."/>
        </authorList>
    </citation>
    <scope>NUCLEOTIDE SEQUENCE [LARGE SCALE GENOMIC DNA]</scope>
    <source>
        <strain evidence="2 3">PAB10Feb10-1</strain>
    </source>
</reference>
<accession>A0A3N6P2R0</accession>
<feature type="transmembrane region" description="Helical" evidence="1">
    <location>
        <begin position="85"/>
        <end position="105"/>
    </location>
</feature>
<dbReference type="Proteomes" id="UP000269154">
    <property type="component" value="Unassembled WGS sequence"/>
</dbReference>
<sequence length="539" mass="60787">MMLFPPPVVSRIIIVAALIFFLCSSLRHALFYSTGFDLGIYDQVVYLISQGESPISSFLGYHHLGNHAAWAVYPLGLLYLIYPNVHWLLLVQAICLALGAWPTWCLAKQASLNQGQAVAIAFSYLFYPVVFNINLFDFHPEVMALPAILVAILAARLQRIFWFCLAIIWVLGCKAVLSLTVVFMGVWLLTFERRKFCGLVALCLGIFWFVVVTQGIIPFFSGGEVAGVGRYSYLGDSVVGIMINILLQPGVVLGKILSFETIKYICLLLLPVTWGIFPLLQTNQTILPHLIPLIPTIPTIVLNVLSEVSFQRSLNYQYSLPAIAFLLLAVISCLAAASKAEENDISLNLSGKRELEIPKFNLRLSVPNFQAPKMIILWSVLMFLLLGNVADLFLYWQSLDTWQATRNAITYVKTEGGVLTDNRLAPHFTHRSTVKLLNQTKPDNLDEFDYVVLNLRHPWPDTEEAGIILSKNLQNNQEWELNYQENDVLVFQRKEGRRKKEEGRNMKNLSIVKLSFTSSFQLPVIGQLPAIKMLNNFPF</sequence>
<dbReference type="Pfam" id="PF09852">
    <property type="entry name" value="DUF2079"/>
    <property type="match status" value="1"/>
</dbReference>